<dbReference type="EMBL" id="JAGFBR010000018">
    <property type="protein sequence ID" value="KAH0450959.1"/>
    <property type="molecule type" value="Genomic_DNA"/>
</dbReference>
<gene>
    <name evidence="2" type="ORF">IEQ34_021651</name>
</gene>
<dbReference type="AlphaFoldDB" id="A0AAV7FMY6"/>
<reference evidence="2 3" key="1">
    <citation type="journal article" date="2021" name="Hortic Res">
        <title>Chromosome-scale assembly of the Dendrobium chrysotoxum genome enhances the understanding of orchid evolution.</title>
        <authorList>
            <person name="Zhang Y."/>
            <person name="Zhang G.Q."/>
            <person name="Zhang D."/>
            <person name="Liu X.D."/>
            <person name="Xu X.Y."/>
            <person name="Sun W.H."/>
            <person name="Yu X."/>
            <person name="Zhu X."/>
            <person name="Wang Z.W."/>
            <person name="Zhao X."/>
            <person name="Zhong W.Y."/>
            <person name="Chen H."/>
            <person name="Yin W.L."/>
            <person name="Huang T."/>
            <person name="Niu S.C."/>
            <person name="Liu Z.J."/>
        </authorList>
    </citation>
    <scope>NUCLEOTIDE SEQUENCE [LARGE SCALE GENOMIC DNA]</scope>
    <source>
        <strain evidence="2">Lindl</strain>
    </source>
</reference>
<proteinExistence type="predicted"/>
<dbReference type="PANTHER" id="PTHR31805:SF16">
    <property type="entry name" value="FORMIN-LIKE PROTEIN (DUF1421)"/>
    <property type="match status" value="1"/>
</dbReference>
<name>A0AAV7FMY6_DENCH</name>
<keyword evidence="3" id="KW-1185">Reference proteome</keyword>
<organism evidence="2 3">
    <name type="scientific">Dendrobium chrysotoxum</name>
    <name type="common">Orchid</name>
    <dbReference type="NCBI Taxonomy" id="161865"/>
    <lineage>
        <taxon>Eukaryota</taxon>
        <taxon>Viridiplantae</taxon>
        <taxon>Streptophyta</taxon>
        <taxon>Embryophyta</taxon>
        <taxon>Tracheophyta</taxon>
        <taxon>Spermatophyta</taxon>
        <taxon>Magnoliopsida</taxon>
        <taxon>Liliopsida</taxon>
        <taxon>Asparagales</taxon>
        <taxon>Orchidaceae</taxon>
        <taxon>Epidendroideae</taxon>
        <taxon>Malaxideae</taxon>
        <taxon>Dendrobiinae</taxon>
        <taxon>Dendrobium</taxon>
    </lineage>
</organism>
<dbReference type="PANTHER" id="PTHR31805">
    <property type="entry name" value="RECEPTOR-LIKE KINASE, PUTATIVE (DUF1421)-RELATED"/>
    <property type="match status" value="1"/>
</dbReference>
<comment type="caution">
    <text evidence="2">The sequence shown here is derived from an EMBL/GenBank/DDBJ whole genome shotgun (WGS) entry which is preliminary data.</text>
</comment>
<dbReference type="Proteomes" id="UP000775213">
    <property type="component" value="Unassembled WGS sequence"/>
</dbReference>
<evidence type="ECO:0008006" key="4">
    <source>
        <dbReference type="Google" id="ProtNLM"/>
    </source>
</evidence>
<evidence type="ECO:0000313" key="3">
    <source>
        <dbReference type="Proteomes" id="UP000775213"/>
    </source>
</evidence>
<evidence type="ECO:0000256" key="1">
    <source>
        <dbReference type="SAM" id="MobiDB-lite"/>
    </source>
</evidence>
<accession>A0AAV7FMY6</accession>
<protein>
    <recommendedName>
        <fullName evidence="4">FRIGIDA-like protein</fullName>
    </recommendedName>
</protein>
<feature type="compositionally biased region" description="Low complexity" evidence="1">
    <location>
        <begin position="320"/>
        <end position="340"/>
    </location>
</feature>
<sequence length="505" mass="56075">MDCGGSSVQAAVGPRLFDFGSDDVLCSFEEYALRLETTDNGKLLDSPAKNLHGNRVRSPSANVYGKPEEFSREDVIYAVEKCMKKYADNLTMHLEGISGRLTQVELYCYKLERSIGEFRADMIRDQSEADLKLNSLEKHVHEVRRSVQIIRDKQELSEAQKELTKLLLSQKDSTDLSHSQKKDEGLNSAISENKANYESNDVPNQPLALTLPYQISSPPPSIAITAPDKNHPEKEFPVQQSLPSLSVLPRDHYILNQANAYYYTHNQPLLVEQQSQNLQPELHYAQQRVKIHDLSVQAPPKQEPIVAANQPTQQPLFTQYQQHWSQPMQPQQPSSKGQSPRLETPPAYAPCAPNQHANKIPESYQSSSILLPALYPNTPQSGNYGGSSSTISHFLPQHNMQQEPLPQASQGSFAPAPLTKSGYVGTSTYPSQSNMLGYDAVYVIDGNRTSHPQSYHLGSYPPNGNATALLTSCSYPYGNMIEKAINLGYPRDQMVGVVFGTTESG</sequence>
<evidence type="ECO:0000313" key="2">
    <source>
        <dbReference type="EMBL" id="KAH0450959.1"/>
    </source>
</evidence>
<feature type="region of interest" description="Disordered" evidence="1">
    <location>
        <begin position="320"/>
        <end position="359"/>
    </location>
</feature>